<feature type="binding site" evidence="6">
    <location>
        <position position="116"/>
    </location>
    <ligand>
        <name>orotate</name>
        <dbReference type="ChEBI" id="CHEBI:30839"/>
    </ligand>
</feature>
<dbReference type="PANTHER" id="PTHR19278">
    <property type="entry name" value="OROTATE PHOSPHORIBOSYLTRANSFERASE"/>
    <property type="match status" value="1"/>
</dbReference>
<evidence type="ECO:0000256" key="6">
    <source>
        <dbReference type="HAMAP-Rule" id="MF_01208"/>
    </source>
</evidence>
<accession>A0A520KT66</accession>
<comment type="subunit">
    <text evidence="6">Homodimer.</text>
</comment>
<dbReference type="GO" id="GO:0019856">
    <property type="term" value="P:pyrimidine nucleobase biosynthetic process"/>
    <property type="evidence" value="ECO:0007669"/>
    <property type="project" value="TreeGrafter"/>
</dbReference>
<name>A0A520KT66_METT2</name>
<comment type="caution">
    <text evidence="8">The sequence shown here is derived from an EMBL/GenBank/DDBJ whole genome shotgun (WGS) entry which is preliminary data.</text>
</comment>
<keyword evidence="3 6" id="KW-0328">Glycosyltransferase</keyword>
<dbReference type="HAMAP" id="MF_01208">
    <property type="entry name" value="PyrE"/>
    <property type="match status" value="1"/>
</dbReference>
<feature type="binding site" evidence="6">
    <location>
        <position position="144"/>
    </location>
    <ligand>
        <name>orotate</name>
        <dbReference type="ChEBI" id="CHEBI:30839"/>
    </ligand>
</feature>
<dbReference type="InterPro" id="IPR004467">
    <property type="entry name" value="Or_phspho_trans_dom"/>
</dbReference>
<reference evidence="8 9" key="1">
    <citation type="journal article" date="2019" name="Nat. Microbiol.">
        <title>Wide diversity of methane and short-chain alkane metabolisms in uncultured archaea.</title>
        <authorList>
            <person name="Borrel G."/>
            <person name="Adam P.S."/>
            <person name="McKay L.J."/>
            <person name="Chen L.X."/>
            <person name="Sierra-Garcia I.N."/>
            <person name="Sieber C.M."/>
            <person name="Letourneur Q."/>
            <person name="Ghozlane A."/>
            <person name="Andersen G.L."/>
            <person name="Li W.J."/>
            <person name="Hallam S.J."/>
            <person name="Muyzer G."/>
            <person name="de Oliveira V.M."/>
            <person name="Inskeep W.P."/>
            <person name="Banfield J.F."/>
            <person name="Gribaldo S."/>
        </authorList>
    </citation>
    <scope>NUCLEOTIDE SEQUENCE [LARGE SCALE GENOMIC DNA]</scope>
    <source>
        <strain evidence="8">NM1a</strain>
    </source>
</reference>
<feature type="binding site" description="in other chain" evidence="6">
    <location>
        <position position="87"/>
    </location>
    <ligand>
        <name>5-phospho-alpha-D-ribose 1-diphosphate</name>
        <dbReference type="ChEBI" id="CHEBI:58017"/>
        <note>ligand shared between dimeric partners</note>
    </ligand>
</feature>
<protein>
    <recommendedName>
        <fullName evidence="2 6">Orotate phosphoribosyltransferase</fullName>
        <shortName evidence="6">OPRT</shortName>
        <shortName evidence="6">OPRTase</shortName>
        <ecNumber evidence="2 6">2.4.2.10</ecNumber>
    </recommendedName>
</protein>
<evidence type="ECO:0000256" key="3">
    <source>
        <dbReference type="ARBA" id="ARBA00022676"/>
    </source>
</evidence>
<feature type="domain" description="Phosphoribosyltransferase" evidence="7">
    <location>
        <begin position="41"/>
        <end position="149"/>
    </location>
</feature>
<keyword evidence="4 6" id="KW-0808">Transferase</keyword>
<evidence type="ECO:0000313" key="9">
    <source>
        <dbReference type="Proteomes" id="UP000317158"/>
    </source>
</evidence>
<dbReference type="EMBL" id="RXIF01000004">
    <property type="protein sequence ID" value="RZN65099.1"/>
    <property type="molecule type" value="Genomic_DNA"/>
</dbReference>
<feature type="binding site" evidence="6">
    <location>
        <position position="86"/>
    </location>
    <ligand>
        <name>5-phospho-alpha-D-ribose 1-diphosphate</name>
        <dbReference type="ChEBI" id="CHEBI:58017"/>
        <note>ligand shared between dimeric partners</note>
    </ligand>
</feature>
<dbReference type="GO" id="GO:0000287">
    <property type="term" value="F:magnesium ion binding"/>
    <property type="evidence" value="ECO:0007669"/>
    <property type="project" value="UniProtKB-UniRule"/>
</dbReference>
<dbReference type="EC" id="2.4.2.10" evidence="2 6"/>
<dbReference type="SUPFAM" id="SSF53271">
    <property type="entry name" value="PRTase-like"/>
    <property type="match status" value="1"/>
</dbReference>
<proteinExistence type="inferred from homology"/>
<dbReference type="NCBIfam" id="TIGR00336">
    <property type="entry name" value="pyrE"/>
    <property type="match status" value="1"/>
</dbReference>
<comment type="catalytic activity">
    <reaction evidence="6">
        <text>orotidine 5'-phosphate + diphosphate = orotate + 5-phospho-alpha-D-ribose 1-diphosphate</text>
        <dbReference type="Rhea" id="RHEA:10380"/>
        <dbReference type="ChEBI" id="CHEBI:30839"/>
        <dbReference type="ChEBI" id="CHEBI:33019"/>
        <dbReference type="ChEBI" id="CHEBI:57538"/>
        <dbReference type="ChEBI" id="CHEBI:58017"/>
        <dbReference type="EC" id="2.4.2.10"/>
    </reaction>
</comment>
<dbReference type="Proteomes" id="UP000317158">
    <property type="component" value="Unassembled WGS sequence"/>
</dbReference>
<comment type="pathway">
    <text evidence="1 6">Pyrimidine metabolism; UMP biosynthesis via de novo pathway; UMP from orotate: step 1/2.</text>
</comment>
<feature type="binding site" description="in other chain" evidence="6">
    <location>
        <begin position="112"/>
        <end position="120"/>
    </location>
    <ligand>
        <name>5-phospho-alpha-D-ribose 1-diphosphate</name>
        <dbReference type="ChEBI" id="CHEBI:58017"/>
        <note>ligand shared between dimeric partners</note>
    </ligand>
</feature>
<evidence type="ECO:0000259" key="7">
    <source>
        <dbReference type="Pfam" id="PF00156"/>
    </source>
</evidence>
<keyword evidence="6" id="KW-0460">Magnesium</keyword>
<evidence type="ECO:0000256" key="1">
    <source>
        <dbReference type="ARBA" id="ARBA00004889"/>
    </source>
</evidence>
<comment type="cofactor">
    <cofactor evidence="6">
        <name>Mg(2+)</name>
        <dbReference type="ChEBI" id="CHEBI:18420"/>
    </cofactor>
</comment>
<evidence type="ECO:0000256" key="2">
    <source>
        <dbReference type="ARBA" id="ARBA00011971"/>
    </source>
</evidence>
<feature type="binding site" evidence="6">
    <location>
        <position position="90"/>
    </location>
    <ligand>
        <name>5-phospho-alpha-D-ribose 1-diphosphate</name>
        <dbReference type="ChEBI" id="CHEBI:58017"/>
        <note>ligand shared between dimeric partners</note>
    </ligand>
</feature>
<dbReference type="AlphaFoldDB" id="A0A520KT66"/>
<sequence>MKLIDMIKRSNALKVGDFTLSSGRKSRYYMDKYLFETSPKILKEIVKEIISRTTGEYDKIAGLELGGVPLATALSLFTDKPFIIIRKKEKEYGTKALIEGSMNEGDKVLIIEDVTTTGHTLIQGINIIEENGGIIKEIIIVVDREEGAIERLREMGYINVKVLVRLNEII</sequence>
<dbReference type="Pfam" id="PF00156">
    <property type="entry name" value="Pribosyltran"/>
    <property type="match status" value="1"/>
</dbReference>
<dbReference type="InterPro" id="IPR000836">
    <property type="entry name" value="PRTase_dom"/>
</dbReference>
<comment type="function">
    <text evidence="6">Catalyzes the transfer of a ribosyl phosphate group from 5-phosphoribose 1-diphosphate to orotate, leading to the formation of orotidine monophosphate (OMP).</text>
</comment>
<organism evidence="8 9">
    <name type="scientific">Methanoliparum thermophilum</name>
    <dbReference type="NCBI Taxonomy" id="2491083"/>
    <lineage>
        <taxon>Archaea</taxon>
        <taxon>Methanobacteriati</taxon>
        <taxon>Methanobacteriota</taxon>
        <taxon>Candidatus Methanoliparia</taxon>
        <taxon>Candidatus Methanoliparales</taxon>
        <taxon>Candidatus Methanoliparaceae</taxon>
        <taxon>Candidatus Methanoliparum</taxon>
    </lineage>
</organism>
<dbReference type="GO" id="GO:0044205">
    <property type="term" value="P:'de novo' UMP biosynthetic process"/>
    <property type="evidence" value="ECO:0007669"/>
    <property type="project" value="UniProtKB-UniRule"/>
</dbReference>
<evidence type="ECO:0000313" key="8">
    <source>
        <dbReference type="EMBL" id="RZN65099.1"/>
    </source>
</evidence>
<comment type="similarity">
    <text evidence="6">Belongs to the purine/pyrimidine phosphoribosyltransferase family. PyrE subfamily.</text>
</comment>
<dbReference type="GO" id="GO:0004588">
    <property type="term" value="F:orotate phosphoribosyltransferase activity"/>
    <property type="evidence" value="ECO:0007669"/>
    <property type="project" value="UniProtKB-UniRule"/>
</dbReference>
<gene>
    <name evidence="6" type="primary">pyrE</name>
    <name evidence="8" type="ORF">EF806_03385</name>
</gene>
<dbReference type="CDD" id="cd06223">
    <property type="entry name" value="PRTases_typeI"/>
    <property type="match status" value="1"/>
</dbReference>
<dbReference type="PANTHER" id="PTHR19278:SF9">
    <property type="entry name" value="URIDINE 5'-MONOPHOSPHATE SYNTHASE"/>
    <property type="match status" value="1"/>
</dbReference>
<keyword evidence="5 6" id="KW-0665">Pyrimidine biosynthesis</keyword>
<dbReference type="InterPro" id="IPR023031">
    <property type="entry name" value="OPRT"/>
</dbReference>
<dbReference type="Gene3D" id="3.40.50.2020">
    <property type="match status" value="1"/>
</dbReference>
<evidence type="ECO:0000256" key="5">
    <source>
        <dbReference type="ARBA" id="ARBA00022975"/>
    </source>
</evidence>
<comment type="caution">
    <text evidence="6">Lacks conserved residue(s) required for the propagation of feature annotation.</text>
</comment>
<dbReference type="InterPro" id="IPR029057">
    <property type="entry name" value="PRTase-like"/>
</dbReference>
<dbReference type="UniPathway" id="UPA00070">
    <property type="reaction ID" value="UER00119"/>
</dbReference>
<evidence type="ECO:0000256" key="4">
    <source>
        <dbReference type="ARBA" id="ARBA00022679"/>
    </source>
</evidence>